<organism evidence="4 5">
    <name type="scientific">Paenibacillus allorhizosphaerae</name>
    <dbReference type="NCBI Taxonomy" id="2849866"/>
    <lineage>
        <taxon>Bacteria</taxon>
        <taxon>Bacillati</taxon>
        <taxon>Bacillota</taxon>
        <taxon>Bacilli</taxon>
        <taxon>Bacillales</taxon>
        <taxon>Paenibacillaceae</taxon>
        <taxon>Paenibacillus</taxon>
    </lineage>
</organism>
<gene>
    <name evidence="4" type="primary">betC_3</name>
    <name evidence="4" type="ORF">PAECIP111802_00031</name>
</gene>
<accession>A0ABM8V9Q1</accession>
<dbReference type="PANTHER" id="PTHR45953">
    <property type="entry name" value="IDURONATE 2-SULFATASE"/>
    <property type="match status" value="1"/>
</dbReference>
<sequence length="488" mass="55444">MSKHNRTNILIFMTDQQQAQVTLPGHPCRTPNLDRIARDGIRFTNAYPPMAHCCPARASFMTGLYPSQHGIYNNVSNEQAICRSLKPGVETFSEKLKEAGYQLFFSGKWHVSATENPKDRGWEELHVNAGVGAYMGIHRDKWRENKAQIDEDLSAASRKKGEIVRPGWGNVQLYGTSPKALQELGDYRVVRKGIEQLDRLKDGEKPWCLYIGVTGPHDPFIIPEKYATMYSPDDIELPPNYNDTLTDKPALYRRMRKVFDILSEQEVKESIAHYWGYCSMIDDLFGEVVDALQRNEQLDNTLVLFLSDHGEHAGAHGLYAKGLSHFDEGYRVPLVAHCPGLIKSPGKTVEHFVTLMDIAPTLIDVAGASKLNKCSGASLMPFFDDAEPDGWRESVYAQCNGVEVYYTSRMVRTNQYKFVYHPTDIDELYDVRNDPYEMNNLAELPEMASLKKEMYQRMWRHAFQSEDTIFNKYVTVATADYGPGIADL</sequence>
<dbReference type="EC" id="3.1.6.6" evidence="4"/>
<dbReference type="RefSeq" id="WP_218096434.1">
    <property type="nucleotide sequence ID" value="NZ_CAJVCE010000001.1"/>
</dbReference>
<dbReference type="EMBL" id="CAJVCE010000001">
    <property type="protein sequence ID" value="CAG7613971.1"/>
    <property type="molecule type" value="Genomic_DNA"/>
</dbReference>
<evidence type="ECO:0000313" key="5">
    <source>
        <dbReference type="Proteomes" id="UP000730618"/>
    </source>
</evidence>
<comment type="caution">
    <text evidence="4">The sequence shown here is derived from an EMBL/GenBank/DDBJ whole genome shotgun (WGS) entry which is preliminary data.</text>
</comment>
<dbReference type="CDD" id="cd16033">
    <property type="entry name" value="sulfatase_like"/>
    <property type="match status" value="1"/>
</dbReference>
<dbReference type="GO" id="GO:0047753">
    <property type="term" value="F:choline-sulfatase activity"/>
    <property type="evidence" value="ECO:0007669"/>
    <property type="project" value="UniProtKB-EC"/>
</dbReference>
<evidence type="ECO:0000259" key="3">
    <source>
        <dbReference type="Pfam" id="PF00884"/>
    </source>
</evidence>
<dbReference type="InterPro" id="IPR000917">
    <property type="entry name" value="Sulfatase_N"/>
</dbReference>
<protein>
    <submittedName>
        <fullName evidence="4">Choline-sulfatase</fullName>
        <ecNumber evidence="4">3.1.6.6</ecNumber>
    </submittedName>
</protein>
<keyword evidence="5" id="KW-1185">Reference proteome</keyword>
<evidence type="ECO:0000256" key="1">
    <source>
        <dbReference type="ARBA" id="ARBA00022723"/>
    </source>
</evidence>
<dbReference type="Pfam" id="PF00884">
    <property type="entry name" value="Sulfatase"/>
    <property type="match status" value="1"/>
</dbReference>
<proteinExistence type="predicted"/>
<reference evidence="4 5" key="1">
    <citation type="submission" date="2021-06" db="EMBL/GenBank/DDBJ databases">
        <authorList>
            <person name="Criscuolo A."/>
        </authorList>
    </citation>
    <scope>NUCLEOTIDE SEQUENCE [LARGE SCALE GENOMIC DNA]</scope>
    <source>
        <strain evidence="5">CIP 111802</strain>
    </source>
</reference>
<name>A0ABM8V9Q1_9BACL</name>
<feature type="domain" description="Sulfatase N-terminal" evidence="3">
    <location>
        <begin position="8"/>
        <end position="368"/>
    </location>
</feature>
<dbReference type="PANTHER" id="PTHR45953:SF1">
    <property type="entry name" value="IDURONATE 2-SULFATASE"/>
    <property type="match status" value="1"/>
</dbReference>
<dbReference type="Proteomes" id="UP000730618">
    <property type="component" value="Unassembled WGS sequence"/>
</dbReference>
<keyword evidence="2 4" id="KW-0378">Hydrolase</keyword>
<keyword evidence="1" id="KW-0479">Metal-binding</keyword>
<evidence type="ECO:0000256" key="2">
    <source>
        <dbReference type="ARBA" id="ARBA00022801"/>
    </source>
</evidence>
<evidence type="ECO:0000313" key="4">
    <source>
        <dbReference type="EMBL" id="CAG7613971.1"/>
    </source>
</evidence>